<reference evidence="24" key="2">
    <citation type="submission" date="2022-08" db="UniProtKB">
        <authorList>
            <consortium name="EnsemblMetazoa"/>
        </authorList>
    </citation>
    <scope>IDENTIFICATION</scope>
    <source>
        <strain evidence="24">STECLA/ALBI9_A</strain>
    </source>
</reference>
<dbReference type="FunFam" id="3.40.50.11260:FF:000001">
    <property type="entry name" value="Heat shock protein 90 alpha"/>
    <property type="match status" value="1"/>
</dbReference>
<evidence type="ECO:0000256" key="11">
    <source>
        <dbReference type="ARBA" id="ARBA00022741"/>
    </source>
</evidence>
<dbReference type="VEuPathDB" id="VectorBase:AALB20_036060"/>
<dbReference type="InterPro" id="IPR000560">
    <property type="entry name" value="His_Pase_clade-2"/>
</dbReference>
<sequence>MLQQNKILKVIRKNLVKKCMELFEELAEDKETYKKFYDQFSKNLKLGVHEDSQNRQKLADLLRFNTSASGDEYCSLNDYVGRMKENQTQIYFITGESIEQVKNSAFVERVKKRGFEVIYMTEAIDEYVIQQLKEYKGKQLVCVTKEGLELPEDEAEKKKREEDKAKFENLCKVMKSVLESKVEKVVVSNRLVDSPCCIVTSQYGWSANMERIMKAQALRDSSAMGYMAGKKHLEINPDHAIIETLRQRAEADKNDKAVKDLVILLFETALLSSGFSLDEPGTHAARIYRMVKLGLGIDDDEPMTTDEVSGAGAPTTAAGDAPPLVDDSEDLSHMEESAMILRITIPTVAVLLSLVIRTVSAQSCCESYCYNNDLERKQVQHFATKTAYEVIRVPDTDKQHIVPNCRPVKFWALNRHGTRLPSKGDVLNWPKQLKLLQDAILENYYTRRTLPDNGRMCEEDLELLRRWSWNPNITEQYEAVLTTAGWDEVKYFAQRTKERYWEIFGPTYEPSKYHFRYTKTQRTEASFKAFVEGLFGTEESKRVQPEPATSPDRLLRPYDDCEDYKNNKAREERDENGEANKFLRTPVYTNAVWDISQRLGFRHNLSSEQIDTMWGICRFEQAWFLSRPSPFCAAFTEEQVRVLEYREDLEYYYSNSYGYEHAPNLACHVAADMLKHLESVGEPTVVSYFAHETAIQLLLAALGAKRDSVPVRADNYATMRNRQYTSSDVPFGSNIAAVKYQCTEPQEPVKVIFFLNEKPIMLDWCRVGLCNWSDVKRQYQRFREGNCDQLYCHGSGASGMRLSLALLLLTGVQLVAWMRRL</sequence>
<dbReference type="GO" id="GO:0034417">
    <property type="term" value="F:bisphosphoglycerate 3-phosphatase activity"/>
    <property type="evidence" value="ECO:0007669"/>
    <property type="project" value="UniProtKB-EC"/>
</dbReference>
<dbReference type="VEuPathDB" id="VectorBase:AALB20_030232"/>
<evidence type="ECO:0000256" key="10">
    <source>
        <dbReference type="ARBA" id="ARBA00022729"/>
    </source>
</evidence>
<keyword evidence="14" id="KW-0346">Stress response</keyword>
<evidence type="ECO:0000256" key="19">
    <source>
        <dbReference type="ARBA" id="ARBA00043668"/>
    </source>
</evidence>
<dbReference type="GO" id="GO:0016887">
    <property type="term" value="F:ATP hydrolysis activity"/>
    <property type="evidence" value="ECO:0007669"/>
    <property type="project" value="InterPro"/>
</dbReference>
<evidence type="ECO:0000256" key="6">
    <source>
        <dbReference type="ARBA" id="ARBA00013040"/>
    </source>
</evidence>
<feature type="compositionally biased region" description="Low complexity" evidence="23">
    <location>
        <begin position="310"/>
        <end position="323"/>
    </location>
</feature>
<keyword evidence="17" id="KW-0143">Chaperone</keyword>
<reference evidence="24 25" key="1">
    <citation type="journal article" date="2017" name="G3 (Bethesda)">
        <title>The Physical Genome Mapping of Anopheles albimanus Corrected Scaffold Misassemblies and Identified Interarm Rearrangements in Genus Anopheles.</title>
        <authorList>
            <person name="Artemov G.N."/>
            <person name="Peery A.N."/>
            <person name="Jiang X."/>
            <person name="Tu Z."/>
            <person name="Stegniy V.N."/>
            <person name="Sharakhova M.V."/>
            <person name="Sharakhov I.V."/>
        </authorList>
    </citation>
    <scope>NUCLEOTIDE SEQUENCE [LARGE SCALE GENOMIC DNA]</scope>
    <source>
        <strain evidence="24 25">ALBI9_A</strain>
    </source>
</reference>
<protein>
    <recommendedName>
        <fullName evidence="7">Multiple inositol polyphosphate phosphatase 1</fullName>
        <ecNumber evidence="6">3.1.3.62</ecNumber>
        <ecNumber evidence="5">3.1.3.80</ecNumber>
    </recommendedName>
    <alternativeName>
        <fullName evidence="18">2,3-bisphosphoglycerate 3-phosphatase</fullName>
    </alternativeName>
</protein>
<dbReference type="AlphaFoldDB" id="A0A182FDV7"/>
<dbReference type="Pfam" id="PF00328">
    <property type="entry name" value="His_Phos_2"/>
    <property type="match status" value="1"/>
</dbReference>
<comment type="catalytic activity">
    <reaction evidence="20">
        <text>1D-myo-inositol 1,2,4,5,6-pentakisphosphate + H2O = 1D-myo-inositol 1,2,5,6-tetrakisphosphate + phosphate</text>
        <dbReference type="Rhea" id="RHEA:77115"/>
        <dbReference type="ChEBI" id="CHEBI:15377"/>
        <dbReference type="ChEBI" id="CHEBI:43474"/>
        <dbReference type="ChEBI" id="CHEBI:57798"/>
        <dbReference type="ChEBI" id="CHEBI:195535"/>
        <dbReference type="EC" id="3.1.3.62"/>
    </reaction>
    <physiologicalReaction direction="left-to-right" evidence="20">
        <dbReference type="Rhea" id="RHEA:77116"/>
    </physiologicalReaction>
</comment>
<keyword evidence="8" id="KW-1003">Cell membrane</keyword>
<dbReference type="Gene3D" id="3.40.50.11260">
    <property type="match status" value="1"/>
</dbReference>
<dbReference type="PANTHER" id="PTHR11528">
    <property type="entry name" value="HEAT SHOCK PROTEIN 90 FAMILY MEMBER"/>
    <property type="match status" value="1"/>
</dbReference>
<feature type="region of interest" description="Disordered" evidence="23">
    <location>
        <begin position="302"/>
        <end position="328"/>
    </location>
</feature>
<dbReference type="Pfam" id="PF00183">
    <property type="entry name" value="HSP90"/>
    <property type="match status" value="1"/>
</dbReference>
<evidence type="ECO:0000256" key="16">
    <source>
        <dbReference type="ARBA" id="ARBA00023180"/>
    </source>
</evidence>
<dbReference type="InterPro" id="IPR001404">
    <property type="entry name" value="Hsp90_fam"/>
</dbReference>
<evidence type="ECO:0000256" key="20">
    <source>
        <dbReference type="ARBA" id="ARBA00043671"/>
    </source>
</evidence>
<evidence type="ECO:0000256" key="1">
    <source>
        <dbReference type="ARBA" id="ARBA00004236"/>
    </source>
</evidence>
<dbReference type="STRING" id="7167.A0A182FDV7"/>
<evidence type="ECO:0000313" key="25">
    <source>
        <dbReference type="Proteomes" id="UP000069272"/>
    </source>
</evidence>
<evidence type="ECO:0000256" key="22">
    <source>
        <dbReference type="ARBA" id="ARBA00043832"/>
    </source>
</evidence>
<dbReference type="FunFam" id="1.20.120.790:FF:000001">
    <property type="entry name" value="Heat shock protein 90 alpha"/>
    <property type="match status" value="1"/>
</dbReference>
<keyword evidence="9" id="KW-0963">Cytoplasm</keyword>
<dbReference type="CDD" id="cd07061">
    <property type="entry name" value="HP_HAP_like"/>
    <property type="match status" value="1"/>
</dbReference>
<organism evidence="24 25">
    <name type="scientific">Anopheles albimanus</name>
    <name type="common">New world malaria mosquito</name>
    <dbReference type="NCBI Taxonomy" id="7167"/>
    <lineage>
        <taxon>Eukaryota</taxon>
        <taxon>Metazoa</taxon>
        <taxon>Ecdysozoa</taxon>
        <taxon>Arthropoda</taxon>
        <taxon>Hexapoda</taxon>
        <taxon>Insecta</taxon>
        <taxon>Pterygota</taxon>
        <taxon>Neoptera</taxon>
        <taxon>Endopterygota</taxon>
        <taxon>Diptera</taxon>
        <taxon>Nematocera</taxon>
        <taxon>Culicoidea</taxon>
        <taxon>Culicidae</taxon>
        <taxon>Anophelinae</taxon>
        <taxon>Anopheles</taxon>
    </lineage>
</organism>
<dbReference type="SUPFAM" id="SSF54211">
    <property type="entry name" value="Ribosomal protein S5 domain 2-like"/>
    <property type="match status" value="1"/>
</dbReference>
<evidence type="ECO:0000313" key="24">
    <source>
        <dbReference type="EnsemblMetazoa" id="AALB004698-PA"/>
    </source>
</evidence>
<comment type="similarity">
    <text evidence="4">Belongs to the histidine acid phosphatase family. MINPP1 subfamily.</text>
</comment>
<evidence type="ECO:0000256" key="2">
    <source>
        <dbReference type="ARBA" id="ARBA00004496"/>
    </source>
</evidence>
<evidence type="ECO:0000256" key="18">
    <source>
        <dbReference type="ARBA" id="ARBA00031642"/>
    </source>
</evidence>
<dbReference type="Gene3D" id="3.40.50.1240">
    <property type="entry name" value="Phosphoglycerate mutase-like"/>
    <property type="match status" value="1"/>
</dbReference>
<dbReference type="GO" id="GO:0051082">
    <property type="term" value="F:unfolded protein binding"/>
    <property type="evidence" value="ECO:0007669"/>
    <property type="project" value="InterPro"/>
</dbReference>
<keyword evidence="15" id="KW-0472">Membrane</keyword>
<evidence type="ECO:0000256" key="5">
    <source>
        <dbReference type="ARBA" id="ARBA00012976"/>
    </source>
</evidence>
<dbReference type="EC" id="3.1.3.62" evidence="6"/>
<dbReference type="SUPFAM" id="SSF110942">
    <property type="entry name" value="HSP90 C-terminal domain"/>
    <property type="match status" value="1"/>
</dbReference>
<comment type="catalytic activity">
    <reaction evidence="19">
        <text>1D-myo-inositol 1,2,5,6-tetrakisphosphate + H2O = 1D-myo-inositol 1,2,6-trisphosphate + phosphate</text>
        <dbReference type="Rhea" id="RHEA:77119"/>
        <dbReference type="ChEBI" id="CHEBI:15377"/>
        <dbReference type="ChEBI" id="CHEBI:43474"/>
        <dbReference type="ChEBI" id="CHEBI:195535"/>
        <dbReference type="ChEBI" id="CHEBI:195537"/>
        <dbReference type="EC" id="3.1.3.62"/>
    </reaction>
    <physiologicalReaction direction="left-to-right" evidence="19">
        <dbReference type="Rhea" id="RHEA:77120"/>
    </physiologicalReaction>
</comment>
<dbReference type="Gene3D" id="3.30.230.80">
    <property type="match status" value="1"/>
</dbReference>
<dbReference type="GO" id="GO:0005524">
    <property type="term" value="F:ATP binding"/>
    <property type="evidence" value="ECO:0007669"/>
    <property type="project" value="UniProtKB-KW"/>
</dbReference>
<keyword evidence="10" id="KW-0732">Signal</keyword>
<keyword evidence="16" id="KW-0325">Glycoprotein</keyword>
<accession>A0A182FDV7</accession>
<evidence type="ECO:0000256" key="12">
    <source>
        <dbReference type="ARBA" id="ARBA00022801"/>
    </source>
</evidence>
<dbReference type="EC" id="3.1.3.80" evidence="5"/>
<keyword evidence="12" id="KW-0378">Hydrolase</keyword>
<comment type="similarity">
    <text evidence="3">Belongs to the heat shock protein 90 family.</text>
</comment>
<dbReference type="InterPro" id="IPR037196">
    <property type="entry name" value="HSP90_C"/>
</dbReference>
<comment type="catalytic activity">
    <reaction evidence="21">
        <text>1D-myo-inositol hexakisphosphate + H2O = 1D-myo-inositol 1,2,4,5,6-pentakisphosphate + phosphate</text>
        <dbReference type="Rhea" id="RHEA:16989"/>
        <dbReference type="ChEBI" id="CHEBI:15377"/>
        <dbReference type="ChEBI" id="CHEBI:43474"/>
        <dbReference type="ChEBI" id="CHEBI:57798"/>
        <dbReference type="ChEBI" id="CHEBI:58130"/>
        <dbReference type="EC" id="3.1.3.62"/>
    </reaction>
    <physiologicalReaction direction="left-to-right" evidence="21">
        <dbReference type="Rhea" id="RHEA:16990"/>
    </physiologicalReaction>
</comment>
<dbReference type="GO" id="GO:0005886">
    <property type="term" value="C:plasma membrane"/>
    <property type="evidence" value="ECO:0007669"/>
    <property type="project" value="UniProtKB-SubCell"/>
</dbReference>
<proteinExistence type="inferred from homology"/>
<evidence type="ECO:0000256" key="4">
    <source>
        <dbReference type="ARBA" id="ARBA00008422"/>
    </source>
</evidence>
<dbReference type="EnsemblMetazoa" id="AALB004698-RA">
    <property type="protein sequence ID" value="AALB004698-PA"/>
    <property type="gene ID" value="AALB004698"/>
</dbReference>
<evidence type="ECO:0000256" key="9">
    <source>
        <dbReference type="ARBA" id="ARBA00022490"/>
    </source>
</evidence>
<evidence type="ECO:0000256" key="17">
    <source>
        <dbReference type="ARBA" id="ARBA00023186"/>
    </source>
</evidence>
<evidence type="ECO:0000256" key="13">
    <source>
        <dbReference type="ARBA" id="ARBA00022840"/>
    </source>
</evidence>
<dbReference type="SUPFAM" id="SSF53254">
    <property type="entry name" value="Phosphoglycerate mutase-like"/>
    <property type="match status" value="1"/>
</dbReference>
<name>A0A182FDV7_ANOAL</name>
<dbReference type="GO" id="GO:0005737">
    <property type="term" value="C:cytoplasm"/>
    <property type="evidence" value="ECO:0007669"/>
    <property type="project" value="UniProtKB-SubCell"/>
</dbReference>
<evidence type="ECO:0000256" key="8">
    <source>
        <dbReference type="ARBA" id="ARBA00022475"/>
    </source>
</evidence>
<dbReference type="Gene3D" id="1.20.120.790">
    <property type="entry name" value="Heat shock protein 90, C-terminal domain"/>
    <property type="match status" value="1"/>
</dbReference>
<evidence type="ECO:0000256" key="7">
    <source>
        <dbReference type="ARBA" id="ARBA00018097"/>
    </source>
</evidence>
<evidence type="ECO:0000256" key="21">
    <source>
        <dbReference type="ARBA" id="ARBA00043691"/>
    </source>
</evidence>
<comment type="catalytic activity">
    <reaction evidence="22">
        <text>(2R)-2,3-bisphosphoglycerate + H2O = (2R)-2-phosphoglycerate + phosphate</text>
        <dbReference type="Rhea" id="RHEA:27381"/>
        <dbReference type="ChEBI" id="CHEBI:15377"/>
        <dbReference type="ChEBI" id="CHEBI:43474"/>
        <dbReference type="ChEBI" id="CHEBI:58248"/>
        <dbReference type="ChEBI" id="CHEBI:58289"/>
        <dbReference type="EC" id="3.1.3.80"/>
    </reaction>
    <physiologicalReaction direction="left-to-right" evidence="22">
        <dbReference type="Rhea" id="RHEA:27382"/>
    </physiologicalReaction>
</comment>
<keyword evidence="13" id="KW-0067">ATP-binding</keyword>
<evidence type="ECO:0000256" key="14">
    <source>
        <dbReference type="ARBA" id="ARBA00023016"/>
    </source>
</evidence>
<keyword evidence="25" id="KW-1185">Reference proteome</keyword>
<dbReference type="FunFam" id="3.40.50.1240:FF:000014">
    <property type="entry name" value="Multiple inositol polyphosphate phosphatase 1"/>
    <property type="match status" value="1"/>
</dbReference>
<dbReference type="Proteomes" id="UP000069272">
    <property type="component" value="Chromosome 3L"/>
</dbReference>
<keyword evidence="11" id="KW-0547">Nucleotide-binding</keyword>
<comment type="subcellular location">
    <subcellularLocation>
        <location evidence="1">Cell membrane</location>
    </subcellularLocation>
    <subcellularLocation>
        <location evidence="2">Cytoplasm</location>
    </subcellularLocation>
</comment>
<evidence type="ECO:0000256" key="15">
    <source>
        <dbReference type="ARBA" id="ARBA00023136"/>
    </source>
</evidence>
<dbReference type="InterPro" id="IPR029033">
    <property type="entry name" value="His_PPase_superfam"/>
</dbReference>
<evidence type="ECO:0000256" key="3">
    <source>
        <dbReference type="ARBA" id="ARBA00008239"/>
    </source>
</evidence>
<dbReference type="GO" id="GO:0140662">
    <property type="term" value="F:ATP-dependent protein folding chaperone"/>
    <property type="evidence" value="ECO:0007669"/>
    <property type="project" value="InterPro"/>
</dbReference>
<evidence type="ECO:0000256" key="23">
    <source>
        <dbReference type="SAM" id="MobiDB-lite"/>
    </source>
</evidence>
<dbReference type="InterPro" id="IPR020568">
    <property type="entry name" value="Ribosomal_Su5_D2-typ_SF"/>
</dbReference>
<dbReference type="VEuPathDB" id="VectorBase:AALB004698"/>